<dbReference type="CDD" id="cd11644">
    <property type="entry name" value="Precorrin-6Y-MT"/>
    <property type="match status" value="1"/>
</dbReference>
<dbReference type="AlphaFoldDB" id="A0A9D2M1H3"/>
<comment type="caution">
    <text evidence="7">The sequence shown here is derived from an EMBL/GenBank/DDBJ whole genome shotgun (WGS) entry which is preliminary data.</text>
</comment>
<dbReference type="InterPro" id="IPR012818">
    <property type="entry name" value="CbiE"/>
</dbReference>
<dbReference type="EMBL" id="DWYA01000015">
    <property type="protein sequence ID" value="HJB39084.1"/>
    <property type="molecule type" value="Genomic_DNA"/>
</dbReference>
<dbReference type="GO" id="GO:0009236">
    <property type="term" value="P:cobalamin biosynthetic process"/>
    <property type="evidence" value="ECO:0007669"/>
    <property type="project" value="UniProtKB-KW"/>
</dbReference>
<dbReference type="GO" id="GO:0032259">
    <property type="term" value="P:methylation"/>
    <property type="evidence" value="ECO:0007669"/>
    <property type="project" value="UniProtKB-KW"/>
</dbReference>
<dbReference type="InterPro" id="IPR050714">
    <property type="entry name" value="Cobalamin_biosynth_MTase"/>
</dbReference>
<evidence type="ECO:0000313" key="8">
    <source>
        <dbReference type="Proteomes" id="UP000824209"/>
    </source>
</evidence>
<dbReference type="SUPFAM" id="SSF53335">
    <property type="entry name" value="S-adenosyl-L-methionine-dependent methyltransferases"/>
    <property type="match status" value="1"/>
</dbReference>
<dbReference type="PANTHER" id="PTHR43182">
    <property type="entry name" value="COBALT-PRECORRIN-6B C(15)-METHYLTRANSFERASE (DECARBOXYLATING)"/>
    <property type="match status" value="1"/>
</dbReference>
<dbReference type="InterPro" id="IPR000878">
    <property type="entry name" value="4pyrrol_Mease"/>
</dbReference>
<evidence type="ECO:0000256" key="2">
    <source>
        <dbReference type="ARBA" id="ARBA00022573"/>
    </source>
</evidence>
<dbReference type="Pfam" id="PF00590">
    <property type="entry name" value="TP_methylase"/>
    <property type="match status" value="1"/>
</dbReference>
<dbReference type="PANTHER" id="PTHR43182:SF1">
    <property type="entry name" value="COBALT-PRECORRIN-7 C(5)-METHYLTRANSFERASE"/>
    <property type="match status" value="1"/>
</dbReference>
<dbReference type="PIRSF" id="PIRSF036428">
    <property type="entry name" value="CobL"/>
    <property type="match status" value="1"/>
</dbReference>
<keyword evidence="2" id="KW-0169">Cobalamin biosynthesis</keyword>
<proteinExistence type="predicted"/>
<evidence type="ECO:0000256" key="5">
    <source>
        <dbReference type="ARBA" id="ARBA00022691"/>
    </source>
</evidence>
<evidence type="ECO:0000256" key="3">
    <source>
        <dbReference type="ARBA" id="ARBA00022603"/>
    </source>
</evidence>
<sequence length="402" mass="43583">MKVSLIGMGFGGEEALTGQAKQALSQAQLVIGAPRLIETLSETVRSRAEIFQSIQTKEIARRLSAFQGTHACVLFSGDTGFYSGAVHLEKALSEMRGYECEYFPGISSVQMLAAKLHRPWQEWKLVSAHGVSCCAAAEIDEVRPTFFLTGGMLTAQEICRQLTQAGMGTLEVTAGQELFTPRERIVTGSAEELAKQTFPSLTVLLVQPFKKPFCHAGMPDDSFIRGKTPMTKQEVRAVVMAQLALQPEETVWDVGAGTGSVSVEMARAACRGQVYAIERNDEACGLIEQNRQKFAAWNLHVQKGKAPDALLPLPAPDAVFIGGSGGNMKEIIRQVYEKNKNARICVTAIAPESLSAAVEALREHGKQAEITQISAARSRPVGGLHMMEALNPIWIITEACHA</sequence>
<comment type="pathway">
    <text evidence="1">Cofactor biosynthesis; adenosylcobalamin biosynthesis.</text>
</comment>
<name>A0A9D2M1H3_9FIRM</name>
<evidence type="ECO:0000256" key="4">
    <source>
        <dbReference type="ARBA" id="ARBA00022679"/>
    </source>
</evidence>
<gene>
    <name evidence="7" type="primary">cbiE</name>
    <name evidence="7" type="ORF">H9943_01655</name>
</gene>
<protein>
    <submittedName>
        <fullName evidence="7">Precorrin-6y C5,15-methyltransferase (Decarboxylating) subunit CbiE</fullName>
    </submittedName>
</protein>
<dbReference type="SUPFAM" id="SSF53790">
    <property type="entry name" value="Tetrapyrrole methylase"/>
    <property type="match status" value="1"/>
</dbReference>
<dbReference type="InterPro" id="IPR029063">
    <property type="entry name" value="SAM-dependent_MTases_sf"/>
</dbReference>
<keyword evidence="3" id="KW-0489">Methyltransferase</keyword>
<dbReference type="Gene3D" id="3.40.50.150">
    <property type="entry name" value="Vaccinia Virus protein VP39"/>
    <property type="match status" value="1"/>
</dbReference>
<dbReference type="CDD" id="cd02440">
    <property type="entry name" value="AdoMet_MTases"/>
    <property type="match status" value="1"/>
</dbReference>
<dbReference type="InterPro" id="IPR035996">
    <property type="entry name" value="4pyrrol_Methylase_sf"/>
</dbReference>
<keyword evidence="5" id="KW-0949">S-adenosyl-L-methionine</keyword>
<reference evidence="7" key="2">
    <citation type="submission" date="2021-04" db="EMBL/GenBank/DDBJ databases">
        <authorList>
            <person name="Gilroy R."/>
        </authorList>
    </citation>
    <scope>NUCLEOTIDE SEQUENCE</scope>
    <source>
        <strain evidence="7">ChiBcec8-14828</strain>
    </source>
</reference>
<dbReference type="InterPro" id="IPR006365">
    <property type="entry name" value="Cbl_synth_CobL"/>
</dbReference>
<accession>A0A9D2M1H3</accession>
<evidence type="ECO:0000256" key="1">
    <source>
        <dbReference type="ARBA" id="ARBA00004953"/>
    </source>
</evidence>
<dbReference type="InterPro" id="IPR014008">
    <property type="entry name" value="Cbl_synth_MTase_CbiT"/>
</dbReference>
<dbReference type="NCBIfam" id="TIGR02469">
    <property type="entry name" value="CbiT"/>
    <property type="match status" value="1"/>
</dbReference>
<reference evidence="7" key="1">
    <citation type="journal article" date="2021" name="PeerJ">
        <title>Extensive microbial diversity within the chicken gut microbiome revealed by metagenomics and culture.</title>
        <authorList>
            <person name="Gilroy R."/>
            <person name="Ravi A."/>
            <person name="Getino M."/>
            <person name="Pursley I."/>
            <person name="Horton D.L."/>
            <person name="Alikhan N.F."/>
            <person name="Baker D."/>
            <person name="Gharbi K."/>
            <person name="Hall N."/>
            <person name="Watson M."/>
            <person name="Adriaenssens E.M."/>
            <person name="Foster-Nyarko E."/>
            <person name="Jarju S."/>
            <person name="Secka A."/>
            <person name="Antonio M."/>
            <person name="Oren A."/>
            <person name="Chaudhuri R.R."/>
            <person name="La Ragione R."/>
            <person name="Hildebrand F."/>
            <person name="Pallen M.J."/>
        </authorList>
    </citation>
    <scope>NUCLEOTIDE SEQUENCE</scope>
    <source>
        <strain evidence="7">ChiBcec8-14828</strain>
    </source>
</reference>
<dbReference type="GO" id="GO:0008276">
    <property type="term" value="F:protein methyltransferase activity"/>
    <property type="evidence" value="ECO:0007669"/>
    <property type="project" value="InterPro"/>
</dbReference>
<dbReference type="Gene3D" id="3.40.1010.10">
    <property type="entry name" value="Cobalt-precorrin-4 Transmethylase, Domain 1"/>
    <property type="match status" value="1"/>
</dbReference>
<organism evidence="7 8">
    <name type="scientific">Candidatus Ruthenibacterium avium</name>
    <dbReference type="NCBI Taxonomy" id="2838751"/>
    <lineage>
        <taxon>Bacteria</taxon>
        <taxon>Bacillati</taxon>
        <taxon>Bacillota</taxon>
        <taxon>Clostridia</taxon>
        <taxon>Eubacteriales</taxon>
        <taxon>Oscillospiraceae</taxon>
        <taxon>Ruthenibacterium</taxon>
    </lineage>
</organism>
<dbReference type="Proteomes" id="UP000824209">
    <property type="component" value="Unassembled WGS sequence"/>
</dbReference>
<dbReference type="NCBIfam" id="TIGR02467">
    <property type="entry name" value="CbiE"/>
    <property type="match status" value="1"/>
</dbReference>
<feature type="domain" description="Tetrapyrrole methylase" evidence="6">
    <location>
        <begin position="2"/>
        <end position="194"/>
    </location>
</feature>
<evidence type="ECO:0000259" key="6">
    <source>
        <dbReference type="Pfam" id="PF00590"/>
    </source>
</evidence>
<keyword evidence="4" id="KW-0808">Transferase</keyword>
<dbReference type="InterPro" id="IPR014777">
    <property type="entry name" value="4pyrrole_Mease_sub1"/>
</dbReference>
<evidence type="ECO:0000313" key="7">
    <source>
        <dbReference type="EMBL" id="HJB39084.1"/>
    </source>
</evidence>